<name>A0A6I6D8C0_9FIRM</name>
<dbReference type="OrthoDB" id="9816426at2"/>
<dbReference type="InterPro" id="IPR005646">
    <property type="entry name" value="FapA"/>
</dbReference>
<gene>
    <name evidence="3" type="ORF">SYNTR_0600</name>
</gene>
<dbReference type="InterPro" id="IPR046866">
    <property type="entry name" value="FapA_N"/>
</dbReference>
<sequence>MTDNETNSNVKVDGQVKVIVDREKLNAYIEVTPPLGDGKPCEYEDVINTLNENSVVYQLKKEKIKEALKKENWNKRIHISQGKPPVNGKDAIITYKFPLPWERIAKPKIDEKGKANYQDLDLIHNVKTGDLLAARTPPDEGNPGIDVYGNEIKPKPGKDKLLPRGKNTVCDKEELILYASAAGHVTMIDNKVVVKPIYEHDGDVDYSSGNIEFVGNVVIRGNVNSGFTVKAEGDIEIYGFVEGAQILAEGSIYIKGGITGGIRGYIKAGENIYARFAENSRLDAGRDIYIRDAIMQSSVKAGGSIKVVERRATIVGGNIQASQEIEAKFIGSQIGTQTIINVGIKPEYRQEYQELIKNRNEKKKVFDHLSHNLQIYQKRGISPENLTEKKRLTLIKMLDELKKSKQELTNMDKRIAILEEEFKNINNAKVKATEVVYPGVKIYIGQSIYLVNDEIKYSQFILENGDVVISPL</sequence>
<dbReference type="KEGG" id="salq:SYNTR_0600"/>
<evidence type="ECO:0000256" key="1">
    <source>
        <dbReference type="SAM" id="Coils"/>
    </source>
</evidence>
<dbReference type="InterPro" id="IPR036145">
    <property type="entry name" value="MinC_C_sf"/>
</dbReference>
<accession>A0A6I6D8C0</accession>
<dbReference type="PANTHER" id="PTHR38032:SF1">
    <property type="entry name" value="RNA-BINDING PROTEIN KHPB N-TERMINAL DOMAIN-CONTAINING PROTEIN"/>
    <property type="match status" value="1"/>
</dbReference>
<feature type="coiled-coil region" evidence="1">
    <location>
        <begin position="394"/>
        <end position="435"/>
    </location>
</feature>
<dbReference type="RefSeq" id="WP_156203115.1">
    <property type="nucleotide sequence ID" value="NZ_CP046457.1"/>
</dbReference>
<organism evidence="3 4">
    <name type="scientific">Candidatus Syntrophocurvum alkaliphilum</name>
    <dbReference type="NCBI Taxonomy" id="2293317"/>
    <lineage>
        <taxon>Bacteria</taxon>
        <taxon>Bacillati</taxon>
        <taxon>Bacillota</taxon>
        <taxon>Clostridia</taxon>
        <taxon>Eubacteriales</taxon>
        <taxon>Syntrophomonadaceae</taxon>
        <taxon>Candidatus Syntrophocurvum</taxon>
    </lineage>
</organism>
<dbReference type="Proteomes" id="UP000426444">
    <property type="component" value="Chromosome"/>
</dbReference>
<dbReference type="GO" id="GO:0000902">
    <property type="term" value="P:cell morphogenesis"/>
    <property type="evidence" value="ECO:0007669"/>
    <property type="project" value="InterPro"/>
</dbReference>
<dbReference type="AlphaFoldDB" id="A0A6I6D8C0"/>
<reference evidence="4" key="1">
    <citation type="journal article" date="2019" name="Microbiology">
        <title>Complete Genome Sequence of an Uncultured Bacterium of the Candidate Phylum Bipolaricaulota.</title>
        <authorList>
            <person name="Kadnikov V.V."/>
            <person name="Mardanov A.V."/>
            <person name="Beletsky A.V."/>
            <person name="Frank Y.A."/>
            <person name="Karnachuk O.V."/>
            <person name="Ravin N.V."/>
        </authorList>
    </citation>
    <scope>NUCLEOTIDE SEQUENCE [LARGE SCALE GENOMIC DNA]</scope>
</reference>
<keyword evidence="4" id="KW-1185">Reference proteome</keyword>
<evidence type="ECO:0000259" key="2">
    <source>
        <dbReference type="Pfam" id="PF20250"/>
    </source>
</evidence>
<dbReference type="PANTHER" id="PTHR38032">
    <property type="entry name" value="POLYMERASE-RELATED"/>
    <property type="match status" value="1"/>
</dbReference>
<protein>
    <recommendedName>
        <fullName evidence="2">Flagellar Assembly Protein A N-terminal region domain-containing protein</fullName>
    </recommendedName>
</protein>
<dbReference type="Pfam" id="PF20250">
    <property type="entry name" value="FapA_N"/>
    <property type="match status" value="1"/>
</dbReference>
<keyword evidence="1" id="KW-0175">Coiled coil</keyword>
<dbReference type="InterPro" id="IPR046865">
    <property type="entry name" value="FapA_b_solenoid"/>
</dbReference>
<evidence type="ECO:0000313" key="3">
    <source>
        <dbReference type="EMBL" id="QGT99193.1"/>
    </source>
</evidence>
<feature type="domain" description="Flagellar Assembly Protein A N-terminal region" evidence="2">
    <location>
        <begin position="17"/>
        <end position="189"/>
    </location>
</feature>
<evidence type="ECO:0000313" key="4">
    <source>
        <dbReference type="Proteomes" id="UP000426444"/>
    </source>
</evidence>
<dbReference type="Pfam" id="PF03961">
    <property type="entry name" value="FapA"/>
    <property type="match status" value="1"/>
</dbReference>
<dbReference type="EMBL" id="CP046457">
    <property type="protein sequence ID" value="QGT99193.1"/>
    <property type="molecule type" value="Genomic_DNA"/>
</dbReference>
<proteinExistence type="predicted"/>
<dbReference type="SUPFAM" id="SSF63848">
    <property type="entry name" value="Cell-division inhibitor MinC, C-terminal domain"/>
    <property type="match status" value="1"/>
</dbReference>